<accession>A0A9W8HYM9</accession>
<keyword evidence="4" id="KW-1185">Reference proteome</keyword>
<evidence type="ECO:0000259" key="2">
    <source>
        <dbReference type="Pfam" id="PF12697"/>
    </source>
</evidence>
<dbReference type="Proteomes" id="UP001140094">
    <property type="component" value="Unassembled WGS sequence"/>
</dbReference>
<sequence length="244" mass="26960">MSGILASIFALILLLGNGTSAYRCQNVTITIPKTDIGVIEIIDLGYANITTAEEYQISGTLCLPNSGKPKIVQLLLHGVTYDRRYWDFPYGSGTYSYPKAAVDSFGFATLAIDRLGTGQSSWPPTLETAPNQQVATFHSIADQLRKGRIGGIAFEKVVAVGHSRGALLIEYWAAVFPTDMDHIVLTGWYRDVDITTSVYKRFYSELVPVGQVHPNMEAPDSNYVTLSTEDARISFFFHSPMYDQ</sequence>
<dbReference type="Gene3D" id="3.40.50.1820">
    <property type="entry name" value="alpha/beta hydrolase"/>
    <property type="match status" value="1"/>
</dbReference>
<keyword evidence="1" id="KW-0732">Signal</keyword>
<proteinExistence type="predicted"/>
<feature type="domain" description="AB hydrolase-1" evidence="2">
    <location>
        <begin position="74"/>
        <end position="187"/>
    </location>
</feature>
<dbReference type="SUPFAM" id="SSF53474">
    <property type="entry name" value="alpha/beta-Hydrolases"/>
    <property type="match status" value="1"/>
</dbReference>
<comment type="caution">
    <text evidence="3">The sequence shown here is derived from an EMBL/GenBank/DDBJ whole genome shotgun (WGS) entry which is preliminary data.</text>
</comment>
<dbReference type="Pfam" id="PF12697">
    <property type="entry name" value="Abhydrolase_6"/>
    <property type="match status" value="1"/>
</dbReference>
<dbReference type="InterPro" id="IPR029058">
    <property type="entry name" value="AB_hydrolase_fold"/>
</dbReference>
<evidence type="ECO:0000256" key="1">
    <source>
        <dbReference type="SAM" id="SignalP"/>
    </source>
</evidence>
<gene>
    <name evidence="3" type="ORF">H4R20_001731</name>
</gene>
<feature type="chain" id="PRO_5040884283" description="AB hydrolase-1 domain-containing protein" evidence="1">
    <location>
        <begin position="22"/>
        <end position="244"/>
    </location>
</feature>
<dbReference type="InterPro" id="IPR000073">
    <property type="entry name" value="AB_hydrolase_1"/>
</dbReference>
<evidence type="ECO:0000313" key="3">
    <source>
        <dbReference type="EMBL" id="KAJ2806337.1"/>
    </source>
</evidence>
<organism evidence="3 4">
    <name type="scientific">Coemansia guatemalensis</name>
    <dbReference type="NCBI Taxonomy" id="2761395"/>
    <lineage>
        <taxon>Eukaryota</taxon>
        <taxon>Fungi</taxon>
        <taxon>Fungi incertae sedis</taxon>
        <taxon>Zoopagomycota</taxon>
        <taxon>Kickxellomycotina</taxon>
        <taxon>Kickxellomycetes</taxon>
        <taxon>Kickxellales</taxon>
        <taxon>Kickxellaceae</taxon>
        <taxon>Coemansia</taxon>
    </lineage>
</organism>
<dbReference type="AlphaFoldDB" id="A0A9W8HYM9"/>
<reference evidence="3" key="1">
    <citation type="submission" date="2022-07" db="EMBL/GenBank/DDBJ databases">
        <title>Phylogenomic reconstructions and comparative analyses of Kickxellomycotina fungi.</title>
        <authorList>
            <person name="Reynolds N.K."/>
            <person name="Stajich J.E."/>
            <person name="Barry K."/>
            <person name="Grigoriev I.V."/>
            <person name="Crous P."/>
            <person name="Smith M.E."/>
        </authorList>
    </citation>
    <scope>NUCLEOTIDE SEQUENCE</scope>
    <source>
        <strain evidence="3">NRRL 1565</strain>
    </source>
</reference>
<feature type="signal peptide" evidence="1">
    <location>
        <begin position="1"/>
        <end position="21"/>
    </location>
</feature>
<dbReference type="OrthoDB" id="190201at2759"/>
<name>A0A9W8HYM9_9FUNG</name>
<feature type="non-terminal residue" evidence="3">
    <location>
        <position position="244"/>
    </location>
</feature>
<protein>
    <recommendedName>
        <fullName evidence="2">AB hydrolase-1 domain-containing protein</fullName>
    </recommendedName>
</protein>
<dbReference type="EMBL" id="JANBUO010000199">
    <property type="protein sequence ID" value="KAJ2806337.1"/>
    <property type="molecule type" value="Genomic_DNA"/>
</dbReference>
<evidence type="ECO:0000313" key="4">
    <source>
        <dbReference type="Proteomes" id="UP001140094"/>
    </source>
</evidence>